<dbReference type="PANTHER" id="PTHR11161:SF15">
    <property type="entry name" value="GH19286P-RELATED"/>
    <property type="match status" value="1"/>
</dbReference>
<sequence length="720" mass="82897">MCSMIVTVTFVCTLIITPAIANDICTANALPRVPASQRNLHETFQRTSLLYGLSTIGNEYLIKQECQEQLQLFQLGVRTKMPWAVKMFDASASLEPGFTFGHNFWLGNSEVCSAVSRQTHVQISTYLRHQMKPELLTEVAPFNVDFRVLYLRHNSSWQVDAAVIAFASRLHVGLCLPSACTAHEVQQLVQAYLSTDLNAANEFYEMNLQYDYAKDLKLKSTTFRRTSFYLTCFFLATTIALTVAASLLRKSQDLYKANANIRNSRSTNGNVLETTNTSGATIKPHKSELDLNVTSFIACFDFDANWLHVFAPAKVEHTFAALNGLRFGSAICVTVYHYLMFLFHGTRNKVTLYNYQAYVGNVDIFVDIFFTISGFLQAYNHFRNVKLLAVIRQNSLKQNFKLMGLHLFHRYLRLAPLYFLTIGLSDFGSKLLDDISVFHIEHKVYENCEKYWWRNVLLIQNFFDHNDMCGLWTWSLACDMQFSILATVLLFLYVKHPKRKKLCLAALTGTSIAYTYTFGLKLNFDQTIEATFTFLTEIYTHPFARILAYMCGGIAGWYFVVQKPTEWHFTKQIQHFFDYLVALIFFGCIFIPTNHNFSVFTSTTILLFERIIFTVTSCILILSNAHGRMRWFFRFFETTFFQKFNRVAYAMFLINPIVVFALPGFSRSNLYANPLSLFAEFIGLLVILVLLSTLLTLLFDIPYQNLSRLLIQYQMRKKVD</sequence>
<protein>
    <submittedName>
        <fullName evidence="4">(Mediterranean fruit fly) hypothetical protein</fullName>
    </submittedName>
</protein>
<feature type="domain" description="Nose resistant-to-fluoxetine protein N-terminal" evidence="3">
    <location>
        <begin position="63"/>
        <end position="207"/>
    </location>
</feature>
<proteinExistence type="predicted"/>
<feature type="transmembrane region" description="Helical" evidence="1">
    <location>
        <begin position="542"/>
        <end position="561"/>
    </location>
</feature>
<evidence type="ECO:0000256" key="1">
    <source>
        <dbReference type="SAM" id="Phobius"/>
    </source>
</evidence>
<dbReference type="PANTHER" id="PTHR11161">
    <property type="entry name" value="O-ACYLTRANSFERASE"/>
    <property type="match status" value="1"/>
</dbReference>
<dbReference type="InterPro" id="IPR052728">
    <property type="entry name" value="O2_lipid_transport_reg"/>
</dbReference>
<keyword evidence="1" id="KW-1133">Transmembrane helix</keyword>
<feature type="transmembrane region" description="Helical" evidence="1">
    <location>
        <begin position="471"/>
        <end position="493"/>
    </location>
</feature>
<feature type="transmembrane region" description="Helical" evidence="1">
    <location>
        <begin position="502"/>
        <end position="522"/>
    </location>
</feature>
<feature type="transmembrane region" description="Helical" evidence="1">
    <location>
        <begin position="605"/>
        <end position="626"/>
    </location>
</feature>
<dbReference type="GO" id="GO:0016747">
    <property type="term" value="F:acyltransferase activity, transferring groups other than amino-acyl groups"/>
    <property type="evidence" value="ECO:0007669"/>
    <property type="project" value="InterPro"/>
</dbReference>
<dbReference type="AlphaFoldDB" id="A0A811UN22"/>
<dbReference type="Proteomes" id="UP000606786">
    <property type="component" value="Unassembled WGS sequence"/>
</dbReference>
<evidence type="ECO:0000313" key="4">
    <source>
        <dbReference type="EMBL" id="CAD7000489.1"/>
    </source>
</evidence>
<evidence type="ECO:0000256" key="2">
    <source>
        <dbReference type="SAM" id="SignalP"/>
    </source>
</evidence>
<feature type="transmembrane region" description="Helical" evidence="1">
    <location>
        <begin position="228"/>
        <end position="248"/>
    </location>
</feature>
<feature type="signal peptide" evidence="2">
    <location>
        <begin position="1"/>
        <end position="21"/>
    </location>
</feature>
<gene>
    <name evidence="4" type="ORF">CCAP1982_LOCUS8968</name>
</gene>
<dbReference type="SMART" id="SM00703">
    <property type="entry name" value="NRF"/>
    <property type="match status" value="1"/>
</dbReference>
<dbReference type="InterPro" id="IPR006621">
    <property type="entry name" value="Nose-resist-to-fluoxetine_N"/>
</dbReference>
<accession>A0A811UN22</accession>
<reference evidence="4" key="1">
    <citation type="submission" date="2020-11" db="EMBL/GenBank/DDBJ databases">
        <authorList>
            <person name="Whitehead M."/>
        </authorList>
    </citation>
    <scope>NUCLEOTIDE SEQUENCE</scope>
    <source>
        <strain evidence="4">EGII</strain>
    </source>
</reference>
<feature type="transmembrane region" description="Helical" evidence="1">
    <location>
        <begin position="677"/>
        <end position="699"/>
    </location>
</feature>
<keyword evidence="1" id="KW-0472">Membrane</keyword>
<comment type="caution">
    <text evidence="4">The sequence shown here is derived from an EMBL/GenBank/DDBJ whole genome shotgun (WGS) entry which is preliminary data.</text>
</comment>
<dbReference type="OrthoDB" id="207378at2759"/>
<dbReference type="InterPro" id="IPR002656">
    <property type="entry name" value="Acyl_transf_3_dom"/>
</dbReference>
<evidence type="ECO:0000259" key="3">
    <source>
        <dbReference type="SMART" id="SM00703"/>
    </source>
</evidence>
<keyword evidence="5" id="KW-1185">Reference proteome</keyword>
<feature type="transmembrane region" description="Helical" evidence="1">
    <location>
        <begin position="324"/>
        <end position="344"/>
    </location>
</feature>
<name>A0A811UN22_CERCA</name>
<feature type="transmembrane region" description="Helical" evidence="1">
    <location>
        <begin position="647"/>
        <end position="665"/>
    </location>
</feature>
<keyword evidence="1" id="KW-0812">Transmembrane</keyword>
<feature type="chain" id="PRO_5032852589" evidence="2">
    <location>
        <begin position="22"/>
        <end position="720"/>
    </location>
</feature>
<feature type="transmembrane region" description="Helical" evidence="1">
    <location>
        <begin position="573"/>
        <end position="593"/>
    </location>
</feature>
<dbReference type="EMBL" id="CAJHJT010000012">
    <property type="protein sequence ID" value="CAD7000489.1"/>
    <property type="molecule type" value="Genomic_DNA"/>
</dbReference>
<organism evidence="4 5">
    <name type="scientific">Ceratitis capitata</name>
    <name type="common">Mediterranean fruit fly</name>
    <name type="synonym">Tephritis capitata</name>
    <dbReference type="NCBI Taxonomy" id="7213"/>
    <lineage>
        <taxon>Eukaryota</taxon>
        <taxon>Metazoa</taxon>
        <taxon>Ecdysozoa</taxon>
        <taxon>Arthropoda</taxon>
        <taxon>Hexapoda</taxon>
        <taxon>Insecta</taxon>
        <taxon>Pterygota</taxon>
        <taxon>Neoptera</taxon>
        <taxon>Endopterygota</taxon>
        <taxon>Diptera</taxon>
        <taxon>Brachycera</taxon>
        <taxon>Muscomorpha</taxon>
        <taxon>Tephritoidea</taxon>
        <taxon>Tephritidae</taxon>
        <taxon>Ceratitis</taxon>
        <taxon>Ceratitis</taxon>
    </lineage>
</organism>
<keyword evidence="2" id="KW-0732">Signal</keyword>
<dbReference type="Pfam" id="PF20146">
    <property type="entry name" value="NRF"/>
    <property type="match status" value="1"/>
</dbReference>
<feature type="transmembrane region" description="Helical" evidence="1">
    <location>
        <begin position="364"/>
        <end position="382"/>
    </location>
</feature>
<evidence type="ECO:0000313" key="5">
    <source>
        <dbReference type="Proteomes" id="UP000606786"/>
    </source>
</evidence>
<dbReference type="Pfam" id="PF01757">
    <property type="entry name" value="Acyl_transf_3"/>
    <property type="match status" value="1"/>
</dbReference>